<sequence>MRLLGNEPLICVTAKEAFVRGRTRFYYVSLTSQILATNHCLSRFPLPAFLADLPNMESEFIDTLIHEINCVLLDWITDLSTSKKYTSTQLEGNVIEWSEEEDHTVRDDGSVLTGKRINPKLIPDAYPSIFPNQPAYLSSDPVRKEKFHLNKEMKY</sequence>
<name>A0AAV4T055_CAEEX</name>
<organism evidence="1 2">
    <name type="scientific">Caerostris extrusa</name>
    <name type="common">Bark spider</name>
    <name type="synonym">Caerostris bankana</name>
    <dbReference type="NCBI Taxonomy" id="172846"/>
    <lineage>
        <taxon>Eukaryota</taxon>
        <taxon>Metazoa</taxon>
        <taxon>Ecdysozoa</taxon>
        <taxon>Arthropoda</taxon>
        <taxon>Chelicerata</taxon>
        <taxon>Arachnida</taxon>
        <taxon>Araneae</taxon>
        <taxon>Araneomorphae</taxon>
        <taxon>Entelegynae</taxon>
        <taxon>Araneoidea</taxon>
        <taxon>Araneidae</taxon>
        <taxon>Caerostris</taxon>
    </lineage>
</organism>
<proteinExistence type="predicted"/>
<protein>
    <submittedName>
        <fullName evidence="1">Uncharacterized protein</fullName>
    </submittedName>
</protein>
<evidence type="ECO:0000313" key="2">
    <source>
        <dbReference type="Proteomes" id="UP001054945"/>
    </source>
</evidence>
<evidence type="ECO:0000313" key="1">
    <source>
        <dbReference type="EMBL" id="GIY38207.1"/>
    </source>
</evidence>
<dbReference type="AlphaFoldDB" id="A0AAV4T055"/>
<accession>A0AAV4T055</accession>
<dbReference type="Proteomes" id="UP001054945">
    <property type="component" value="Unassembled WGS sequence"/>
</dbReference>
<dbReference type="EMBL" id="BPLR01010271">
    <property type="protein sequence ID" value="GIY38207.1"/>
    <property type="molecule type" value="Genomic_DNA"/>
</dbReference>
<reference evidence="1 2" key="1">
    <citation type="submission" date="2021-06" db="EMBL/GenBank/DDBJ databases">
        <title>Caerostris extrusa draft genome.</title>
        <authorList>
            <person name="Kono N."/>
            <person name="Arakawa K."/>
        </authorList>
    </citation>
    <scope>NUCLEOTIDE SEQUENCE [LARGE SCALE GENOMIC DNA]</scope>
</reference>
<comment type="caution">
    <text evidence="1">The sequence shown here is derived from an EMBL/GenBank/DDBJ whole genome shotgun (WGS) entry which is preliminary data.</text>
</comment>
<gene>
    <name evidence="1" type="ORF">CEXT_708421</name>
</gene>
<keyword evidence="2" id="KW-1185">Reference proteome</keyword>